<proteinExistence type="predicted"/>
<accession>X1SBA8</accession>
<feature type="non-terminal residue" evidence="1">
    <location>
        <position position="1"/>
    </location>
</feature>
<sequence>AYATNGEICGTLYEAYGYPYDTMGMLESPF</sequence>
<comment type="caution">
    <text evidence="1">The sequence shown here is derived from an EMBL/GenBank/DDBJ whole genome shotgun (WGS) entry which is preliminary data.</text>
</comment>
<reference evidence="1" key="1">
    <citation type="journal article" date="2014" name="Front. Microbiol.">
        <title>High frequency of phylogenetically diverse reductive dehalogenase-homologous genes in deep subseafloor sedimentary metagenomes.</title>
        <authorList>
            <person name="Kawai M."/>
            <person name="Futagami T."/>
            <person name="Toyoda A."/>
            <person name="Takaki Y."/>
            <person name="Nishi S."/>
            <person name="Hori S."/>
            <person name="Arai W."/>
            <person name="Tsubouchi T."/>
            <person name="Morono Y."/>
            <person name="Uchiyama I."/>
            <person name="Ito T."/>
            <person name="Fujiyama A."/>
            <person name="Inagaki F."/>
            <person name="Takami H."/>
        </authorList>
    </citation>
    <scope>NUCLEOTIDE SEQUENCE</scope>
    <source>
        <strain evidence="1">Expedition CK06-06</strain>
    </source>
</reference>
<protein>
    <submittedName>
        <fullName evidence="1">Uncharacterized protein</fullName>
    </submittedName>
</protein>
<evidence type="ECO:0000313" key="1">
    <source>
        <dbReference type="EMBL" id="GAI65034.1"/>
    </source>
</evidence>
<gene>
    <name evidence="1" type="ORF">S06H3_67187</name>
</gene>
<dbReference type="AlphaFoldDB" id="X1SBA8"/>
<feature type="non-terminal residue" evidence="1">
    <location>
        <position position="30"/>
    </location>
</feature>
<organism evidence="1">
    <name type="scientific">marine sediment metagenome</name>
    <dbReference type="NCBI Taxonomy" id="412755"/>
    <lineage>
        <taxon>unclassified sequences</taxon>
        <taxon>metagenomes</taxon>
        <taxon>ecological metagenomes</taxon>
    </lineage>
</organism>
<name>X1SBA8_9ZZZZ</name>
<dbReference type="EMBL" id="BARV01046341">
    <property type="protein sequence ID" value="GAI65034.1"/>
    <property type="molecule type" value="Genomic_DNA"/>
</dbReference>